<proteinExistence type="inferred from homology"/>
<comment type="caution">
    <text evidence="3">The sequence shown here is derived from an EMBL/GenBank/DDBJ whole genome shotgun (WGS) entry which is preliminary data.</text>
</comment>
<evidence type="ECO:0000256" key="1">
    <source>
        <dbReference type="ARBA" id="ARBA00005953"/>
    </source>
</evidence>
<dbReference type="PATRIC" id="fig|1348334.3.peg.5088"/>
<accession>U7QDF8</accession>
<evidence type="ECO:0000313" key="3">
    <source>
        <dbReference type="EMBL" id="ERT04766.1"/>
    </source>
</evidence>
<dbReference type="InterPro" id="IPR008272">
    <property type="entry name" value="HB-CoA_thioesterase_AS"/>
</dbReference>
<dbReference type="OrthoDB" id="9800856at2"/>
<dbReference type="SUPFAM" id="SSF54637">
    <property type="entry name" value="Thioesterase/thiol ester dehydrase-isomerase"/>
    <property type="match status" value="1"/>
</dbReference>
<dbReference type="InterPro" id="IPR029069">
    <property type="entry name" value="HotDog_dom_sf"/>
</dbReference>
<name>U7QDF8_9CYAN</name>
<dbReference type="CDD" id="cd00586">
    <property type="entry name" value="4HBT"/>
    <property type="match status" value="1"/>
</dbReference>
<dbReference type="GO" id="GO:0047617">
    <property type="term" value="F:fatty acyl-CoA hydrolase activity"/>
    <property type="evidence" value="ECO:0007669"/>
    <property type="project" value="TreeGrafter"/>
</dbReference>
<protein>
    <submittedName>
        <fullName evidence="3">Thioesterase superfamily protein</fullName>
    </submittedName>
</protein>
<dbReference type="PANTHER" id="PTHR31793">
    <property type="entry name" value="4-HYDROXYBENZOYL-COA THIOESTERASE FAMILY MEMBER"/>
    <property type="match status" value="1"/>
</dbReference>
<gene>
    <name evidence="3" type="ORF">M595_5288</name>
</gene>
<dbReference type="EMBL" id="AUZM01000081">
    <property type="protein sequence ID" value="ERT04766.1"/>
    <property type="molecule type" value="Genomic_DNA"/>
</dbReference>
<keyword evidence="2" id="KW-0378">Hydrolase</keyword>
<dbReference type="RefSeq" id="WP_023068970.1">
    <property type="nucleotide sequence ID" value="NZ_AUZM01000081.1"/>
</dbReference>
<dbReference type="Pfam" id="PF13279">
    <property type="entry name" value="4HBT_2"/>
    <property type="match status" value="1"/>
</dbReference>
<dbReference type="InterPro" id="IPR050563">
    <property type="entry name" value="4-hydroxybenzoyl-CoA_TE"/>
</dbReference>
<organism evidence="3 4">
    <name type="scientific">Lyngbya aestuarii BL J</name>
    <dbReference type="NCBI Taxonomy" id="1348334"/>
    <lineage>
        <taxon>Bacteria</taxon>
        <taxon>Bacillati</taxon>
        <taxon>Cyanobacteriota</taxon>
        <taxon>Cyanophyceae</taxon>
        <taxon>Oscillatoriophycideae</taxon>
        <taxon>Oscillatoriales</taxon>
        <taxon>Microcoleaceae</taxon>
        <taxon>Lyngbya</taxon>
    </lineage>
</organism>
<dbReference type="AlphaFoldDB" id="U7QDF8"/>
<evidence type="ECO:0000313" key="4">
    <source>
        <dbReference type="Proteomes" id="UP000017127"/>
    </source>
</evidence>
<sequence>MSLTQLPQPQPHSSLISFSDGWFILPIRVFPHHTDYAGIVWHGTYMTWMEELRVESLRWLGVNYSDLVAMGCDLPVVELKVRYHLSVKMGMTILIKGQLLPIKGLRMIWDYQIVSEDHQQLYVSAQVTLVPLSRETGKIMRRLPPLLQNALAKIPASENTRNSPKIQS</sequence>
<keyword evidence="4" id="KW-1185">Reference proteome</keyword>
<reference evidence="3 4" key="1">
    <citation type="journal article" date="2013" name="Front. Microbiol.">
        <title>Comparative genomic analyses of the cyanobacterium, Lyngbya aestuarii BL J, a powerful hydrogen producer.</title>
        <authorList>
            <person name="Kothari A."/>
            <person name="Vaughn M."/>
            <person name="Garcia-Pichel F."/>
        </authorList>
    </citation>
    <scope>NUCLEOTIDE SEQUENCE [LARGE SCALE GENOMIC DNA]</scope>
    <source>
        <strain evidence="3 4">BL J</strain>
    </source>
</reference>
<comment type="similarity">
    <text evidence="1">Belongs to the 4-hydroxybenzoyl-CoA thioesterase family.</text>
</comment>
<dbReference type="Gene3D" id="3.10.129.10">
    <property type="entry name" value="Hotdog Thioesterase"/>
    <property type="match status" value="1"/>
</dbReference>
<dbReference type="Proteomes" id="UP000017127">
    <property type="component" value="Unassembled WGS sequence"/>
</dbReference>
<evidence type="ECO:0000256" key="2">
    <source>
        <dbReference type="ARBA" id="ARBA00022801"/>
    </source>
</evidence>
<dbReference type="PANTHER" id="PTHR31793:SF37">
    <property type="entry name" value="ACYL-COA THIOESTER HYDROLASE YBGC"/>
    <property type="match status" value="1"/>
</dbReference>
<dbReference type="PROSITE" id="PS01328">
    <property type="entry name" value="4HBCOA_THIOESTERASE"/>
    <property type="match status" value="1"/>
</dbReference>